<accession>A0A1V0BGK3</accession>
<dbReference type="RefSeq" id="WP_054066361.1">
    <property type="nucleotide sequence ID" value="NZ_CP020121.1"/>
</dbReference>
<gene>
    <name evidence="1" type="ORF">B5M06_13205</name>
</gene>
<reference evidence="1 2" key="1">
    <citation type="submission" date="2017-03" db="EMBL/GenBank/DDBJ databases">
        <title>Rapid Whole Genome Sequencing of Comamonas kerstersii Causing Continuous ambulatory Peritoneal Dialysis-Associated Peritonitis.</title>
        <authorList>
            <person name="Zheng B."/>
        </authorList>
    </citation>
    <scope>NUCLEOTIDE SEQUENCE [LARGE SCALE GENOMIC DNA]</scope>
    <source>
        <strain evidence="1 2">8943</strain>
    </source>
</reference>
<evidence type="ECO:0000313" key="2">
    <source>
        <dbReference type="Proteomes" id="UP000242792"/>
    </source>
</evidence>
<dbReference type="EMBL" id="CP020121">
    <property type="protein sequence ID" value="AQZ99065.1"/>
    <property type="molecule type" value="Genomic_DNA"/>
</dbReference>
<proteinExistence type="predicted"/>
<dbReference type="AlphaFoldDB" id="A0A1V0BGK3"/>
<name>A0A1V0BGK3_9BURK</name>
<dbReference type="GeneID" id="83040277"/>
<dbReference type="OrthoDB" id="8821430at2"/>
<dbReference type="Proteomes" id="UP000242792">
    <property type="component" value="Chromosome"/>
</dbReference>
<dbReference type="KEGG" id="cke:B5M06_13205"/>
<sequence>MKPGLHWLLGAASLAALVWGVHSYQGHLIAKGDAQGAARVQQAWNAETYQRNLATGQANAVRQRAAEKVADEQAQRQATTEKRFALAAATERSLRAEIKRLNSRPKPFTVDDTGLAACTREATTARELLGTCSHRYTVLAADADRLRDQVLGLQQWHSRVCTVPAAGAAQ</sequence>
<organism evidence="1 2">
    <name type="scientific">Comamonas kerstersii</name>
    <dbReference type="NCBI Taxonomy" id="225992"/>
    <lineage>
        <taxon>Bacteria</taxon>
        <taxon>Pseudomonadati</taxon>
        <taxon>Pseudomonadota</taxon>
        <taxon>Betaproteobacteria</taxon>
        <taxon>Burkholderiales</taxon>
        <taxon>Comamonadaceae</taxon>
        <taxon>Comamonas</taxon>
    </lineage>
</organism>
<evidence type="ECO:0000313" key="1">
    <source>
        <dbReference type="EMBL" id="AQZ99065.1"/>
    </source>
</evidence>
<protein>
    <submittedName>
        <fullName evidence="1">Uncharacterized protein</fullName>
    </submittedName>
</protein>